<protein>
    <submittedName>
        <fullName evidence="1">Uncharacterized protein</fullName>
    </submittedName>
</protein>
<sequence>MRWELKNIDVRWHEVELAVLYYETEGLPLSITGLKPVSTGGAYLDPTSITLEISQLDGQELTLSDLTQVYDPVLKVGTLAANQNRLFEANLTRLKPFGVDSSAVSYSPVLKSMLADVTREPTFTAVDNPVSHRKDNDPLTNTYVDSGIITRKTFGSQQETYSVTDDYFNDKGQVWEWLHGSYFRGETAEYACVLFDRLGQPMFAYPLPAFTFPEQFTPGPAGEKDYYTLTKLNTVSGLYELRMMGVAVSGIRIPEADLYDADGRLNVSGFSIVRRKRLPRLLHQGVVFPVCRTEGLRPEDDCAENTGRAYKPFALPYLNYFGDEFIRRNRHLYPLPTPAARLMITSGGPLTASPIISTIIRRTYSLKGVLKPLSRGMC</sequence>
<reference evidence="1 2" key="1">
    <citation type="submission" date="2018-06" db="EMBL/GenBank/DDBJ databases">
        <title>Spirosoma sp. HMF3257 Genome sequencing and assembly.</title>
        <authorList>
            <person name="Kang H."/>
            <person name="Cha I."/>
            <person name="Kim H."/>
            <person name="Kang J."/>
            <person name="Joh K."/>
        </authorList>
    </citation>
    <scope>NUCLEOTIDE SEQUENCE [LARGE SCALE GENOMIC DNA]</scope>
    <source>
        <strain evidence="1 2">HMF3257</strain>
    </source>
</reference>
<organism evidence="1 2">
    <name type="scientific">Spirosoma telluris</name>
    <dbReference type="NCBI Taxonomy" id="2183553"/>
    <lineage>
        <taxon>Bacteria</taxon>
        <taxon>Pseudomonadati</taxon>
        <taxon>Bacteroidota</taxon>
        <taxon>Cytophagia</taxon>
        <taxon>Cytophagales</taxon>
        <taxon>Cytophagaceae</taxon>
        <taxon>Spirosoma</taxon>
    </lineage>
</organism>
<evidence type="ECO:0000313" key="2">
    <source>
        <dbReference type="Proteomes" id="UP000249016"/>
    </source>
</evidence>
<proteinExistence type="predicted"/>
<gene>
    <name evidence="1" type="ORF">HMF3257_00325</name>
</gene>
<dbReference type="AlphaFoldDB" id="A0A327NDA7"/>
<accession>A0A327NDA7</accession>
<keyword evidence="2" id="KW-1185">Reference proteome</keyword>
<evidence type="ECO:0000313" key="1">
    <source>
        <dbReference type="EMBL" id="RAI73251.1"/>
    </source>
</evidence>
<name>A0A327NDA7_9BACT</name>
<dbReference type="EMBL" id="QLII01000001">
    <property type="protein sequence ID" value="RAI73251.1"/>
    <property type="molecule type" value="Genomic_DNA"/>
</dbReference>
<comment type="caution">
    <text evidence="1">The sequence shown here is derived from an EMBL/GenBank/DDBJ whole genome shotgun (WGS) entry which is preliminary data.</text>
</comment>
<dbReference type="Proteomes" id="UP000249016">
    <property type="component" value="Unassembled WGS sequence"/>
</dbReference>
<dbReference type="RefSeq" id="WP_111340133.1">
    <property type="nucleotide sequence ID" value="NZ_QLII01000001.1"/>
</dbReference>